<dbReference type="Proteomes" id="UP000564806">
    <property type="component" value="Unassembled WGS sequence"/>
</dbReference>
<evidence type="ECO:0000256" key="1">
    <source>
        <dbReference type="SAM" id="SignalP"/>
    </source>
</evidence>
<reference evidence="2" key="1">
    <citation type="submission" date="2020-06" db="EMBL/GenBank/DDBJ databases">
        <title>Paenibacillus sp. nov., isolated from soil.</title>
        <authorList>
            <person name="Seo Y.L."/>
        </authorList>
    </citation>
    <scope>NUCLEOTIDE SEQUENCE [LARGE SCALE GENOMIC DNA]</scope>
    <source>
        <strain evidence="2">JW14</strain>
    </source>
</reference>
<feature type="signal peptide" evidence="1">
    <location>
        <begin position="1"/>
        <end position="23"/>
    </location>
</feature>
<evidence type="ECO:0000313" key="3">
    <source>
        <dbReference type="Proteomes" id="UP000564806"/>
    </source>
</evidence>
<dbReference type="RefSeq" id="WP_175370655.1">
    <property type="nucleotide sequence ID" value="NZ_JABWCS010000196.1"/>
</dbReference>
<keyword evidence="1" id="KW-0732">Signal</keyword>
<gene>
    <name evidence="2" type="ORF">HPT30_06715</name>
</gene>
<comment type="caution">
    <text evidence="2">The sequence shown here is derived from an EMBL/GenBank/DDBJ whole genome shotgun (WGS) entry which is preliminary data.</text>
</comment>
<name>A0A850EI27_9BACL</name>
<sequence length="211" mass="22993">MMKVKPKFLITGLSVALVATALALTPTFAKQGVQDTAGTKTIPYAITKGSAISYGTFSEMDAQTDIVVKGTKVGVEEVVLKKEDVDGLVIDNRTLSKFVLSDVFKNNTDHTLSSGETIIVQENAATDSSRVYSTLGYQLMNENEEYLLFLRESLTDPGVYIIRGVVYGKVPTAGEGIQSKSTADDIQFKGDDDTREQLEAIFEDAREAYLN</sequence>
<dbReference type="EMBL" id="JABWCS010000196">
    <property type="protein sequence ID" value="NUU60036.1"/>
    <property type="molecule type" value="Genomic_DNA"/>
</dbReference>
<keyword evidence="3" id="KW-1185">Reference proteome</keyword>
<dbReference type="AlphaFoldDB" id="A0A850EI27"/>
<protein>
    <submittedName>
        <fullName evidence="2">Uncharacterized protein</fullName>
    </submittedName>
</protein>
<evidence type="ECO:0000313" key="2">
    <source>
        <dbReference type="EMBL" id="NUU60036.1"/>
    </source>
</evidence>
<accession>A0A850EI27</accession>
<proteinExistence type="predicted"/>
<feature type="chain" id="PRO_5039632805" evidence="1">
    <location>
        <begin position="24"/>
        <end position="211"/>
    </location>
</feature>
<organism evidence="2 3">
    <name type="scientific">Paenibacillus agri</name>
    <dbReference type="NCBI Taxonomy" id="2744309"/>
    <lineage>
        <taxon>Bacteria</taxon>
        <taxon>Bacillati</taxon>
        <taxon>Bacillota</taxon>
        <taxon>Bacilli</taxon>
        <taxon>Bacillales</taxon>
        <taxon>Paenibacillaceae</taxon>
        <taxon>Paenibacillus</taxon>
    </lineage>
</organism>